<organism evidence="2 3">
    <name type="scientific">Galactobacter valiniphilus</name>
    <dbReference type="NCBI Taxonomy" id="2676122"/>
    <lineage>
        <taxon>Bacteria</taxon>
        <taxon>Bacillati</taxon>
        <taxon>Actinomycetota</taxon>
        <taxon>Actinomycetes</taxon>
        <taxon>Micrococcales</taxon>
        <taxon>Micrococcaceae</taxon>
        <taxon>Galactobacter</taxon>
    </lineage>
</organism>
<protein>
    <submittedName>
        <fullName evidence="2">ASCH domain-containing protein</fullName>
    </submittedName>
</protein>
<dbReference type="InterPro" id="IPR009326">
    <property type="entry name" value="DUF984"/>
</dbReference>
<dbReference type="SUPFAM" id="SSF88697">
    <property type="entry name" value="PUA domain-like"/>
    <property type="match status" value="1"/>
</dbReference>
<sequence length="136" mass="14413">MSEYAFPGPLRDTLIAAVRSGAKTTTSSLREAYPVWDEPLPVAGTIQAVIDSEGVPRFATEIVSVEVKRMADVDDAFAIAEGEGFAGAAGWRAAHEAYWLSAPSVGDLGYTPELTDDTLVVCETVRVVPAEELAAL</sequence>
<dbReference type="SMART" id="SM01022">
    <property type="entry name" value="ASCH"/>
    <property type="match status" value="1"/>
</dbReference>
<keyword evidence="3" id="KW-1185">Reference proteome</keyword>
<gene>
    <name evidence="2" type="ORF">DWB68_13100</name>
</gene>
<accession>A0A399J787</accession>
<evidence type="ECO:0000259" key="1">
    <source>
        <dbReference type="SMART" id="SM01022"/>
    </source>
</evidence>
<dbReference type="Proteomes" id="UP000265419">
    <property type="component" value="Unassembled WGS sequence"/>
</dbReference>
<dbReference type="Pfam" id="PF04266">
    <property type="entry name" value="ASCH"/>
    <property type="match status" value="1"/>
</dbReference>
<dbReference type="InterPro" id="IPR007374">
    <property type="entry name" value="ASCH_domain"/>
</dbReference>
<name>A0A399J787_9MICC</name>
<dbReference type="EMBL" id="QQXK01000029">
    <property type="protein sequence ID" value="RII41375.1"/>
    <property type="molecule type" value="Genomic_DNA"/>
</dbReference>
<evidence type="ECO:0000313" key="2">
    <source>
        <dbReference type="EMBL" id="RII41375.1"/>
    </source>
</evidence>
<comment type="caution">
    <text evidence="2">The sequence shown here is derived from an EMBL/GenBank/DDBJ whole genome shotgun (WGS) entry which is preliminary data.</text>
</comment>
<reference evidence="2 3" key="1">
    <citation type="submission" date="2018-07" db="EMBL/GenBank/DDBJ databases">
        <title>Arthrobacter sp. nov., isolated from raw cow's milk with high bacterial count.</title>
        <authorList>
            <person name="Hahne J."/>
            <person name="Isele D."/>
            <person name="Lipski A."/>
        </authorList>
    </citation>
    <scope>NUCLEOTIDE SEQUENCE [LARGE SCALE GENOMIC DNA]</scope>
    <source>
        <strain evidence="2 3">JZ R-35</strain>
    </source>
</reference>
<dbReference type="Gene3D" id="3.10.400.10">
    <property type="entry name" value="Sulfate adenylyltransferase"/>
    <property type="match status" value="1"/>
</dbReference>
<dbReference type="AlphaFoldDB" id="A0A399J787"/>
<dbReference type="PANTHER" id="PTHR39203">
    <property type="entry name" value="CYTOPLASMIC PROTEIN-RELATED"/>
    <property type="match status" value="1"/>
</dbReference>
<feature type="domain" description="ASCH" evidence="1">
    <location>
        <begin position="4"/>
        <end position="129"/>
    </location>
</feature>
<dbReference type="PANTHER" id="PTHR39203:SF1">
    <property type="entry name" value="CYTOPLASMIC PROTEIN"/>
    <property type="match status" value="1"/>
</dbReference>
<proteinExistence type="predicted"/>
<evidence type="ECO:0000313" key="3">
    <source>
        <dbReference type="Proteomes" id="UP000265419"/>
    </source>
</evidence>
<dbReference type="InterPro" id="IPR015947">
    <property type="entry name" value="PUA-like_sf"/>
</dbReference>